<dbReference type="PANTHER" id="PTHR47937:SF5">
    <property type="entry name" value="PENTATRICOPEPTIDE REPEAT-CONTAINING PROTEIN"/>
    <property type="match status" value="1"/>
</dbReference>
<protein>
    <submittedName>
        <fullName evidence="5">Pentatricopeptide repeat-containing protein</fullName>
    </submittedName>
</protein>
<name>A0AAV8C2R8_9POAL</name>
<evidence type="ECO:0000256" key="2">
    <source>
        <dbReference type="ARBA" id="ARBA00022946"/>
    </source>
</evidence>
<dbReference type="InterPro" id="IPR002885">
    <property type="entry name" value="PPR_rpt"/>
</dbReference>
<evidence type="ECO:0000256" key="4">
    <source>
        <dbReference type="SAM" id="MobiDB-lite"/>
    </source>
</evidence>
<keyword evidence="1" id="KW-0677">Repeat</keyword>
<keyword evidence="2" id="KW-0809">Transit peptide</keyword>
<feature type="compositionally biased region" description="Polar residues" evidence="4">
    <location>
        <begin position="51"/>
        <end position="61"/>
    </location>
</feature>
<feature type="region of interest" description="Disordered" evidence="4">
    <location>
        <begin position="31"/>
        <end position="80"/>
    </location>
</feature>
<dbReference type="InterPro" id="IPR052308">
    <property type="entry name" value="PPR_domain-containing"/>
</dbReference>
<keyword evidence="3" id="KW-0175">Coiled coil</keyword>
<feature type="coiled-coil region" evidence="3">
    <location>
        <begin position="302"/>
        <end position="359"/>
    </location>
</feature>
<evidence type="ECO:0000256" key="3">
    <source>
        <dbReference type="SAM" id="Coils"/>
    </source>
</evidence>
<dbReference type="Gene3D" id="1.25.40.10">
    <property type="entry name" value="Tetratricopeptide repeat domain"/>
    <property type="match status" value="2"/>
</dbReference>
<keyword evidence="6" id="KW-1185">Reference proteome</keyword>
<dbReference type="EMBL" id="JAMFTS010000005">
    <property type="protein sequence ID" value="KAJ4749773.1"/>
    <property type="molecule type" value="Genomic_DNA"/>
</dbReference>
<proteinExistence type="predicted"/>
<dbReference type="PANTHER" id="PTHR47937">
    <property type="entry name" value="PLASTID TRANSCRIPTIONALLY ACTIVE CHROMOSOME 2-LIKE PROTEIN"/>
    <property type="match status" value="1"/>
</dbReference>
<reference evidence="5" key="1">
    <citation type="submission" date="2022-08" db="EMBL/GenBank/DDBJ databases">
        <authorList>
            <person name="Marques A."/>
        </authorList>
    </citation>
    <scope>NUCLEOTIDE SEQUENCE</scope>
    <source>
        <strain evidence="5">RhyPub2mFocal</strain>
        <tissue evidence="5">Leaves</tissue>
    </source>
</reference>
<sequence>MSLSKPLFFHFHLRPTPFRLATFRRLSFATPEDAAAERRRRKRRLRIEPPLSNSRPAQQTLPRIPRPLSNPNAPKLPEPMSALSGKRLELHNRMLGLIRENYLEEASLLTRHSIYSNCRPTAFTCNAVLNALLRQARYSDLLILHRFVTQASVPPSLSTHNIILQAYCDCRKPETALEHFRILLKDDSPVSPSPTSYRILAKGLVDASKLDLAVELKDGMLEKGFVKPDPQVGRVDDAKGLFDEMPQREAKPDITSYEILLKAYIDKHRLDDAIKSAKRCLLDEGVIFTEEMKELLEAVLKKEGREDEIARLYEEVERERVEAAARAAEEKAKVEMAAREEEERKKAEAAAKEEAAARASRAAIEAILGRSKEGERGESSTRDDDVGGNTNGPNGGGGISAEQGKVPEMP</sequence>
<comment type="caution">
    <text evidence="5">The sequence shown here is derived from an EMBL/GenBank/DDBJ whole genome shotgun (WGS) entry which is preliminary data.</text>
</comment>
<organism evidence="5 6">
    <name type="scientific">Rhynchospora pubera</name>
    <dbReference type="NCBI Taxonomy" id="906938"/>
    <lineage>
        <taxon>Eukaryota</taxon>
        <taxon>Viridiplantae</taxon>
        <taxon>Streptophyta</taxon>
        <taxon>Embryophyta</taxon>
        <taxon>Tracheophyta</taxon>
        <taxon>Spermatophyta</taxon>
        <taxon>Magnoliopsida</taxon>
        <taxon>Liliopsida</taxon>
        <taxon>Poales</taxon>
        <taxon>Cyperaceae</taxon>
        <taxon>Cyperoideae</taxon>
        <taxon>Rhynchosporeae</taxon>
        <taxon>Rhynchospora</taxon>
    </lineage>
</organism>
<dbReference type="Pfam" id="PF01535">
    <property type="entry name" value="PPR"/>
    <property type="match status" value="2"/>
</dbReference>
<evidence type="ECO:0000313" key="5">
    <source>
        <dbReference type="EMBL" id="KAJ4749773.1"/>
    </source>
</evidence>
<gene>
    <name evidence="5" type="ORF">LUZ62_084178</name>
</gene>
<feature type="compositionally biased region" description="Basic and acidic residues" evidence="4">
    <location>
        <begin position="370"/>
        <end position="385"/>
    </location>
</feature>
<dbReference type="Proteomes" id="UP001140206">
    <property type="component" value="Chromosome 5"/>
</dbReference>
<dbReference type="InterPro" id="IPR011990">
    <property type="entry name" value="TPR-like_helical_dom_sf"/>
</dbReference>
<feature type="compositionally biased region" description="Gly residues" evidence="4">
    <location>
        <begin position="389"/>
        <end position="399"/>
    </location>
</feature>
<dbReference type="AlphaFoldDB" id="A0AAV8C2R8"/>
<accession>A0AAV8C2R8</accession>
<evidence type="ECO:0000256" key="1">
    <source>
        <dbReference type="ARBA" id="ARBA00022737"/>
    </source>
</evidence>
<feature type="region of interest" description="Disordered" evidence="4">
    <location>
        <begin position="366"/>
        <end position="410"/>
    </location>
</feature>
<evidence type="ECO:0000313" key="6">
    <source>
        <dbReference type="Proteomes" id="UP001140206"/>
    </source>
</evidence>